<comment type="similarity">
    <text evidence="3 16">Belongs to the FAD-dependent oxidoreductase 2 family. FRD/SDH subfamily.</text>
</comment>
<dbReference type="InterPro" id="IPR027477">
    <property type="entry name" value="Succ_DH/fumarate_Rdtase_cat_sf"/>
</dbReference>
<evidence type="ECO:0000313" key="19">
    <source>
        <dbReference type="EMBL" id="CAH0992550.1"/>
    </source>
</evidence>
<dbReference type="SUPFAM" id="SSF56425">
    <property type="entry name" value="Succinate dehydrogenase/fumarate reductase flavoprotein, catalytic domain"/>
    <property type="match status" value="1"/>
</dbReference>
<dbReference type="NCBIfam" id="TIGR01176">
    <property type="entry name" value="fum_red_Fp"/>
    <property type="match status" value="1"/>
</dbReference>
<dbReference type="RefSeq" id="WP_237445232.1">
    <property type="nucleotide sequence ID" value="NZ_CAKLPX010000003.1"/>
</dbReference>
<comment type="subcellular location">
    <subcellularLocation>
        <location evidence="2">Cell inner membrane</location>
        <topology evidence="2">Peripheral membrane protein</topology>
        <orientation evidence="2">Cytoplasmic side</orientation>
    </subcellularLocation>
</comment>
<dbReference type="InterPro" id="IPR037099">
    <property type="entry name" value="Fum_R/Succ_DH_flav-like_C_sf"/>
</dbReference>
<evidence type="ECO:0000313" key="20">
    <source>
        <dbReference type="Proteomes" id="UP000838100"/>
    </source>
</evidence>
<keyword evidence="6 16" id="KW-0813">Transport</keyword>
<comment type="subunit">
    <text evidence="16">Part of an enzyme complex containing four subunits: a flavoprotein (FrdA), an iron-sulfur protein (FrdB), and two hydrophobic anchor proteins (FrdC and FrdD).</text>
</comment>
<evidence type="ECO:0000256" key="5">
    <source>
        <dbReference type="ARBA" id="ARBA00014044"/>
    </source>
</evidence>
<keyword evidence="20" id="KW-1185">Reference proteome</keyword>
<dbReference type="InterPro" id="IPR003952">
    <property type="entry name" value="FRD_SDH_FAD_BS"/>
</dbReference>
<evidence type="ECO:0000259" key="17">
    <source>
        <dbReference type="Pfam" id="PF00890"/>
    </source>
</evidence>
<dbReference type="GO" id="GO:0016491">
    <property type="term" value="F:oxidoreductase activity"/>
    <property type="evidence" value="ECO:0007669"/>
    <property type="project" value="UniProtKB-KW"/>
</dbReference>
<comment type="caution">
    <text evidence="19">The sequence shown here is derived from an EMBL/GenBank/DDBJ whole genome shotgun (WGS) entry which is preliminary data.</text>
</comment>
<dbReference type="EC" id="1.3.5.1" evidence="4 16"/>
<dbReference type="PRINTS" id="PR00368">
    <property type="entry name" value="FADPNR"/>
</dbReference>
<dbReference type="PANTHER" id="PTHR11632">
    <property type="entry name" value="SUCCINATE DEHYDROGENASE 2 FLAVOPROTEIN SUBUNIT"/>
    <property type="match status" value="1"/>
</dbReference>
<dbReference type="Gene3D" id="4.10.80.40">
    <property type="entry name" value="succinate dehydrogenase protein domain"/>
    <property type="match status" value="1"/>
</dbReference>
<reference evidence="19" key="1">
    <citation type="submission" date="2021-12" db="EMBL/GenBank/DDBJ databases">
        <authorList>
            <person name="Rodrigo-Torres L."/>
            <person name="Arahal R. D."/>
            <person name="Lucena T."/>
        </authorList>
    </citation>
    <scope>NUCLEOTIDE SEQUENCE</scope>
    <source>
        <strain evidence="19">CECT 8267</strain>
    </source>
</reference>
<evidence type="ECO:0000256" key="11">
    <source>
        <dbReference type="ARBA" id="ARBA00022982"/>
    </source>
</evidence>
<evidence type="ECO:0000256" key="10">
    <source>
        <dbReference type="ARBA" id="ARBA00022827"/>
    </source>
</evidence>
<feature type="domain" description="FAD-dependent oxidoreductase 2 FAD-binding" evidence="17">
    <location>
        <begin position="7"/>
        <end position="397"/>
    </location>
</feature>
<keyword evidence="11 16" id="KW-0249">Electron transport</keyword>
<dbReference type="EMBL" id="CAKLPX010000003">
    <property type="protein sequence ID" value="CAH0992550.1"/>
    <property type="molecule type" value="Genomic_DNA"/>
</dbReference>
<evidence type="ECO:0000256" key="15">
    <source>
        <dbReference type="ARBA" id="ARBA00049220"/>
    </source>
</evidence>
<dbReference type="PRINTS" id="PR00411">
    <property type="entry name" value="PNDRDTASEI"/>
</dbReference>
<dbReference type="PANTHER" id="PTHR11632:SF82">
    <property type="entry name" value="FUMARATE REDUCTASE FLAVOPROTEIN SUBUNIT"/>
    <property type="match status" value="1"/>
</dbReference>
<keyword evidence="12 16" id="KW-0560">Oxidoreductase</keyword>
<dbReference type="InterPro" id="IPR030664">
    <property type="entry name" value="SdhA/FrdA/AprA"/>
</dbReference>
<dbReference type="Gene3D" id="3.90.700.10">
    <property type="entry name" value="Succinate dehydrogenase/fumarate reductase flavoprotein, catalytic domain"/>
    <property type="match status" value="1"/>
</dbReference>
<name>A0ABM9AH72_9GAMM</name>
<dbReference type="NCBIfam" id="NF006686">
    <property type="entry name" value="PRK09231.1"/>
    <property type="match status" value="1"/>
</dbReference>
<evidence type="ECO:0000256" key="7">
    <source>
        <dbReference type="ARBA" id="ARBA00022475"/>
    </source>
</evidence>
<sequence>MRVVETDIVIVGAGGAGLRAAIAAAEKDSQQKISLISKVYPMRSHTVAAEGGSAAVVQDHDSLENHFNDTVAGGDWLCDQDVVDYFVANSKREHVQMEHWGCPWTRKEDGSVNVRAFGGMKVERTWFAADKTGFHMLHTLFQTSMKYPSIERFDEYFLTDLIVVDDRCQGCVAIEVKTGEAVIFAAKAVILATGGAGRIFRFNTNGGIVTGDGMAAAFRAGAGLRDMEFVQYHPTGMPGSGLLMTEGCRGEGGVLLNKHGERYLKDYELGPETPLGKPENKTMELGPRDRLSQAFWHEHRKGNTIEHPLGDVVMLDLRHLGKEKIELRLPLICHLAREYLGVDPVTDPIPVRPAVHYTMGGIRTNVHCEADIPGLYAAGECSSVGMHGANRLGSNSLAEIIVFGRVAGEQATEFAATHPDRSIEDITTSGQQLVDAIAGLRASKGNESVGELRQSLVKAMEDYFGIYRLGDEMQAGVDAVADLRRRFNQIGLKDDSLAFNTEILLAYELKSCLEVAHAMAVSALNRKESRGAHQRLDGFEQRDDENFLKHSITHYDGEQAPKLDYQDVNITRSKPAARLYGAAADAAKAQPQGGA</sequence>
<protein>
    <recommendedName>
        <fullName evidence="5 16">Fumarate reductase flavoprotein subunit</fullName>
        <ecNumber evidence="4 16">1.3.5.1</ecNumber>
    </recommendedName>
</protein>
<dbReference type="InterPro" id="IPR036188">
    <property type="entry name" value="FAD/NAD-bd_sf"/>
</dbReference>
<dbReference type="Pfam" id="PF02910">
    <property type="entry name" value="Succ_DH_flav_C"/>
    <property type="match status" value="1"/>
</dbReference>
<evidence type="ECO:0000256" key="6">
    <source>
        <dbReference type="ARBA" id="ARBA00022448"/>
    </source>
</evidence>
<evidence type="ECO:0000256" key="1">
    <source>
        <dbReference type="ARBA" id="ARBA00001974"/>
    </source>
</evidence>
<evidence type="ECO:0000256" key="2">
    <source>
        <dbReference type="ARBA" id="ARBA00004515"/>
    </source>
</evidence>
<dbReference type="Gene3D" id="3.50.50.60">
    <property type="entry name" value="FAD/NAD(P)-binding domain"/>
    <property type="match status" value="1"/>
</dbReference>
<dbReference type="SUPFAM" id="SSF51905">
    <property type="entry name" value="FAD/NAD(P)-binding domain"/>
    <property type="match status" value="1"/>
</dbReference>
<dbReference type="NCBIfam" id="TIGR01812">
    <property type="entry name" value="sdhA_frdA_Gneg"/>
    <property type="match status" value="1"/>
</dbReference>
<evidence type="ECO:0000256" key="13">
    <source>
        <dbReference type="ARBA" id="ARBA00023136"/>
    </source>
</evidence>
<evidence type="ECO:0000256" key="9">
    <source>
        <dbReference type="ARBA" id="ARBA00022741"/>
    </source>
</evidence>
<comment type="cofactor">
    <cofactor evidence="1 16">
        <name>FAD</name>
        <dbReference type="ChEBI" id="CHEBI:57692"/>
    </cofactor>
</comment>
<dbReference type="PIRSF" id="PIRSF000171">
    <property type="entry name" value="SDHA_APRA_LASPO"/>
    <property type="match status" value="1"/>
</dbReference>
<evidence type="ECO:0000259" key="18">
    <source>
        <dbReference type="Pfam" id="PF02910"/>
    </source>
</evidence>
<evidence type="ECO:0000256" key="16">
    <source>
        <dbReference type="RuleBase" id="RU362050"/>
    </source>
</evidence>
<evidence type="ECO:0000256" key="12">
    <source>
        <dbReference type="ARBA" id="ARBA00023002"/>
    </source>
</evidence>
<evidence type="ECO:0000256" key="3">
    <source>
        <dbReference type="ARBA" id="ARBA00008040"/>
    </source>
</evidence>
<accession>A0ABM9AH72</accession>
<evidence type="ECO:0000256" key="8">
    <source>
        <dbReference type="ARBA" id="ARBA00022630"/>
    </source>
</evidence>
<organism evidence="19 20">
    <name type="scientific">Sinobacterium norvegicum</name>
    <dbReference type="NCBI Taxonomy" id="1641715"/>
    <lineage>
        <taxon>Bacteria</taxon>
        <taxon>Pseudomonadati</taxon>
        <taxon>Pseudomonadota</taxon>
        <taxon>Gammaproteobacteria</taxon>
        <taxon>Cellvibrionales</taxon>
        <taxon>Spongiibacteraceae</taxon>
        <taxon>Sinobacterium</taxon>
    </lineage>
</organism>
<dbReference type="Pfam" id="PF00890">
    <property type="entry name" value="FAD_binding_2"/>
    <property type="match status" value="1"/>
</dbReference>
<dbReference type="InterPro" id="IPR005884">
    <property type="entry name" value="Fum_red_fp"/>
</dbReference>
<gene>
    <name evidence="19" type="primary">frdA</name>
    <name evidence="19" type="ORF">SIN8267_02683</name>
</gene>
<dbReference type="Proteomes" id="UP000838100">
    <property type="component" value="Unassembled WGS sequence"/>
</dbReference>
<keyword evidence="10 16" id="KW-0274">FAD</keyword>
<comment type="catalytic activity">
    <reaction evidence="15 16">
        <text>a quinone + succinate = fumarate + a quinol</text>
        <dbReference type="Rhea" id="RHEA:40523"/>
        <dbReference type="ChEBI" id="CHEBI:24646"/>
        <dbReference type="ChEBI" id="CHEBI:29806"/>
        <dbReference type="ChEBI" id="CHEBI:30031"/>
        <dbReference type="ChEBI" id="CHEBI:132124"/>
        <dbReference type="EC" id="1.3.5.1"/>
    </reaction>
</comment>
<dbReference type="SUPFAM" id="SSF46977">
    <property type="entry name" value="Succinate dehydrogenase/fumarate reductase flavoprotein C-terminal domain"/>
    <property type="match status" value="1"/>
</dbReference>
<dbReference type="InterPro" id="IPR015939">
    <property type="entry name" value="Fum_Rdtase/Succ_DH_flav-like_C"/>
</dbReference>
<keyword evidence="9" id="KW-0547">Nucleotide-binding</keyword>
<comment type="catalytic activity">
    <reaction evidence="14">
        <text>a menaquinone + succinate = a menaquinol + fumarate</text>
        <dbReference type="Rhea" id="RHEA:27834"/>
        <dbReference type="Rhea" id="RHEA-COMP:9537"/>
        <dbReference type="Rhea" id="RHEA-COMP:9539"/>
        <dbReference type="ChEBI" id="CHEBI:16374"/>
        <dbReference type="ChEBI" id="CHEBI:18151"/>
        <dbReference type="ChEBI" id="CHEBI:29806"/>
        <dbReference type="ChEBI" id="CHEBI:30031"/>
        <dbReference type="EC" id="1.3.5.1"/>
    </reaction>
</comment>
<dbReference type="PROSITE" id="PS00504">
    <property type="entry name" value="FRD_SDH_FAD_BINDING"/>
    <property type="match status" value="1"/>
</dbReference>
<keyword evidence="13" id="KW-0472">Membrane</keyword>
<evidence type="ECO:0000256" key="4">
    <source>
        <dbReference type="ARBA" id="ARBA00012792"/>
    </source>
</evidence>
<dbReference type="InterPro" id="IPR014006">
    <property type="entry name" value="Succ_Dhase_FrdA_Gneg"/>
</dbReference>
<keyword evidence="8 16" id="KW-0285">Flavoprotein</keyword>
<dbReference type="Gene3D" id="1.20.58.100">
    <property type="entry name" value="Fumarate reductase/succinate dehydrogenase flavoprotein-like, C-terminal domain"/>
    <property type="match status" value="1"/>
</dbReference>
<keyword evidence="7" id="KW-1003">Cell membrane</keyword>
<proteinExistence type="inferred from homology"/>
<feature type="domain" description="Fumarate reductase/succinate dehydrogenase flavoprotein-like C-terminal" evidence="18">
    <location>
        <begin position="453"/>
        <end position="580"/>
    </location>
</feature>
<evidence type="ECO:0000256" key="14">
    <source>
        <dbReference type="ARBA" id="ARBA00034412"/>
    </source>
</evidence>
<dbReference type="InterPro" id="IPR003953">
    <property type="entry name" value="FAD-dep_OxRdtase_2_FAD-bd"/>
</dbReference>